<keyword evidence="4 10" id="KW-1133">Transmembrane helix</keyword>
<feature type="transmembrane region" description="Helical" evidence="10">
    <location>
        <begin position="280"/>
        <end position="300"/>
    </location>
</feature>
<evidence type="ECO:0000256" key="7">
    <source>
        <dbReference type="ARBA" id="ARBA00023139"/>
    </source>
</evidence>
<keyword evidence="3 10" id="KW-0812">Transmembrane</keyword>
<evidence type="ECO:0000256" key="1">
    <source>
        <dbReference type="ARBA" id="ARBA00004166"/>
    </source>
</evidence>
<dbReference type="GO" id="GO:0005794">
    <property type="term" value="C:Golgi apparatus"/>
    <property type="evidence" value="ECO:0007669"/>
    <property type="project" value="UniProtKB-SubCell"/>
</dbReference>
<comment type="domain">
    <text evidence="10">The DHHC domain is required for palmitoyltransferase activity.</text>
</comment>
<comment type="catalytic activity">
    <reaction evidence="10">
        <text>L-cysteinyl-[protein] + hexadecanoyl-CoA = S-hexadecanoyl-L-cysteinyl-[protein] + CoA</text>
        <dbReference type="Rhea" id="RHEA:36683"/>
        <dbReference type="Rhea" id="RHEA-COMP:10131"/>
        <dbReference type="Rhea" id="RHEA-COMP:11032"/>
        <dbReference type="ChEBI" id="CHEBI:29950"/>
        <dbReference type="ChEBI" id="CHEBI:57287"/>
        <dbReference type="ChEBI" id="CHEBI:57379"/>
        <dbReference type="ChEBI" id="CHEBI:74151"/>
        <dbReference type="EC" id="2.3.1.225"/>
    </reaction>
</comment>
<keyword evidence="5" id="KW-0333">Golgi apparatus</keyword>
<evidence type="ECO:0000256" key="2">
    <source>
        <dbReference type="ARBA" id="ARBA00022679"/>
    </source>
</evidence>
<proteinExistence type="evidence at transcript level"/>
<dbReference type="PROSITE" id="PS50216">
    <property type="entry name" value="DHHC"/>
    <property type="match status" value="1"/>
</dbReference>
<evidence type="ECO:0000256" key="10">
    <source>
        <dbReference type="RuleBase" id="RU079119"/>
    </source>
</evidence>
<evidence type="ECO:0000256" key="9">
    <source>
        <dbReference type="ARBA" id="ARBA00023315"/>
    </source>
</evidence>
<organism evidence="12">
    <name type="scientific">Aedes albopictus</name>
    <name type="common">Asian tiger mosquito</name>
    <name type="synonym">Stegomyia albopicta</name>
    <dbReference type="NCBI Taxonomy" id="7160"/>
    <lineage>
        <taxon>Eukaryota</taxon>
        <taxon>Metazoa</taxon>
        <taxon>Ecdysozoa</taxon>
        <taxon>Arthropoda</taxon>
        <taxon>Hexapoda</taxon>
        <taxon>Insecta</taxon>
        <taxon>Pterygota</taxon>
        <taxon>Neoptera</taxon>
        <taxon>Endopterygota</taxon>
        <taxon>Diptera</taxon>
        <taxon>Nematocera</taxon>
        <taxon>Culicoidea</taxon>
        <taxon>Culicidae</taxon>
        <taxon>Culicinae</taxon>
        <taxon>Aedini</taxon>
        <taxon>Aedes</taxon>
        <taxon>Stegomyia</taxon>
    </lineage>
</organism>
<dbReference type="VEuPathDB" id="VectorBase:AALFPA_080285"/>
<protein>
    <recommendedName>
        <fullName evidence="10">Palmitoyltransferase</fullName>
        <ecNumber evidence="10">2.3.1.225</ecNumber>
    </recommendedName>
</protein>
<keyword evidence="7" id="KW-0564">Palmitate</keyword>
<keyword evidence="6 10" id="KW-0472">Membrane</keyword>
<dbReference type="VEuPathDB" id="VectorBase:AALF013719"/>
<evidence type="ECO:0000256" key="3">
    <source>
        <dbReference type="ARBA" id="ARBA00022692"/>
    </source>
</evidence>
<feature type="transmembrane region" description="Helical" evidence="10">
    <location>
        <begin position="114"/>
        <end position="132"/>
    </location>
</feature>
<dbReference type="EMBL" id="GAPW01001891">
    <property type="protein sequence ID" value="JAC11707.1"/>
    <property type="molecule type" value="mRNA"/>
</dbReference>
<evidence type="ECO:0000259" key="11">
    <source>
        <dbReference type="Pfam" id="PF01529"/>
    </source>
</evidence>
<dbReference type="InterPro" id="IPR039859">
    <property type="entry name" value="PFA4/ZDH16/20/ERF2-like"/>
</dbReference>
<accession>A0A023EQ66</accession>
<sequence length="391" mass="43847">MSSYSDARDYYSYSASSFGDEVDTDPLCCCEYFDRNDERNHILACCCNCVDFDESCDSIFLLSADPGGQAAWHAADLPGPSPYTLAGRGQAGHRGQCPAGRAARQFAAARCTGSVLQFVIFTLIPLLLAYLKRFLGRVLPKTKFFALWLFWSGVYLVVLFESTVPLLELLPEENIAFVALMSLSFFCFYKTNVRAPLNHINQPQYNKDDPLGNGGDSQTAILISDREDSDESDGRLACQTCRKYVPPRTYHCKVCATCVIKQDQHSVWLNCCIGRSNHRFFLLGCVSALLALWLFANLSLTSVCHPTPIFTLFGVTVMLPDDCTDIYFQYDIALCFTGAVYALLMSLFILISLLKQTCLISRGYTGTEWQRGEHINRRNCLVNWKMFCLGQ</sequence>
<dbReference type="GO" id="GO:0006612">
    <property type="term" value="P:protein targeting to membrane"/>
    <property type="evidence" value="ECO:0007669"/>
    <property type="project" value="TreeGrafter"/>
</dbReference>
<dbReference type="GO" id="GO:0019706">
    <property type="term" value="F:protein-cysteine S-palmitoyltransferase activity"/>
    <property type="evidence" value="ECO:0007669"/>
    <property type="project" value="UniProtKB-EC"/>
</dbReference>
<name>A0A023EQ66_AEDAL</name>
<feature type="transmembrane region" description="Helical" evidence="10">
    <location>
        <begin position="174"/>
        <end position="191"/>
    </location>
</feature>
<evidence type="ECO:0000256" key="4">
    <source>
        <dbReference type="ARBA" id="ARBA00022989"/>
    </source>
</evidence>
<dbReference type="AlphaFoldDB" id="A0A023EQ66"/>
<reference evidence="12" key="1">
    <citation type="journal article" date="2014" name="PLoS Negl. Trop. Dis.">
        <title>Identification and characterization of seminal fluid proteins in the Asian tiger mosquito, Aedes albopictus.</title>
        <authorList>
            <person name="Boes K.E."/>
            <person name="Ribeiro J.M."/>
            <person name="Wong A."/>
            <person name="Harrington L.C."/>
            <person name="Wolfner M.F."/>
            <person name="Sirot L.K."/>
        </authorList>
    </citation>
    <scope>NUCLEOTIDE SEQUENCE</scope>
    <source>
        <tissue evidence="12">Reproductive organs</tissue>
    </source>
</reference>
<keyword evidence="2 10" id="KW-0808">Transferase</keyword>
<dbReference type="PANTHER" id="PTHR22883:SF475">
    <property type="entry name" value="PALMITOYLTRANSFERASE ZDHHC23"/>
    <property type="match status" value="1"/>
</dbReference>
<dbReference type="GO" id="GO:0005783">
    <property type="term" value="C:endoplasmic reticulum"/>
    <property type="evidence" value="ECO:0007669"/>
    <property type="project" value="TreeGrafter"/>
</dbReference>
<comment type="subcellular location">
    <subcellularLocation>
        <location evidence="1">Golgi apparatus</location>
        <location evidence="1">trans-Golgi network membrane</location>
        <topology evidence="1">Multi-pass membrane protein</topology>
    </subcellularLocation>
</comment>
<evidence type="ECO:0000256" key="5">
    <source>
        <dbReference type="ARBA" id="ARBA00023034"/>
    </source>
</evidence>
<evidence type="ECO:0000256" key="6">
    <source>
        <dbReference type="ARBA" id="ARBA00023136"/>
    </source>
</evidence>
<dbReference type="InterPro" id="IPR001594">
    <property type="entry name" value="Palmitoyltrfase_DHHC"/>
</dbReference>
<feature type="domain" description="Palmitoyltransferase DHHC" evidence="11">
    <location>
        <begin position="233"/>
        <end position="371"/>
    </location>
</feature>
<keyword evidence="8" id="KW-0449">Lipoprotein</keyword>
<dbReference type="EC" id="2.3.1.225" evidence="10"/>
<feature type="transmembrane region" description="Helical" evidence="10">
    <location>
        <begin position="144"/>
        <end position="162"/>
    </location>
</feature>
<dbReference type="PANTHER" id="PTHR22883">
    <property type="entry name" value="ZINC FINGER DHHC DOMAIN CONTAINING PROTEIN"/>
    <property type="match status" value="1"/>
</dbReference>
<keyword evidence="9 10" id="KW-0012">Acyltransferase</keyword>
<comment type="similarity">
    <text evidence="10">Belongs to the DHHC palmitoyltransferase family.</text>
</comment>
<evidence type="ECO:0000313" key="12">
    <source>
        <dbReference type="EMBL" id="JAC11707.1"/>
    </source>
</evidence>
<feature type="transmembrane region" description="Helical" evidence="10">
    <location>
        <begin position="327"/>
        <end position="354"/>
    </location>
</feature>
<evidence type="ECO:0000256" key="8">
    <source>
        <dbReference type="ARBA" id="ARBA00023288"/>
    </source>
</evidence>
<dbReference type="Pfam" id="PF01529">
    <property type="entry name" value="DHHC"/>
    <property type="match status" value="1"/>
</dbReference>
<dbReference type="VEuPathDB" id="VectorBase:AALC636_023261"/>